<protein>
    <submittedName>
        <fullName evidence="2">Uncharacterized protein</fullName>
    </submittedName>
</protein>
<proteinExistence type="predicted"/>
<gene>
    <name evidence="2" type="ORF">AX774_g5850</name>
</gene>
<dbReference type="EMBL" id="LSSK01001105">
    <property type="protein sequence ID" value="OMH80706.1"/>
    <property type="molecule type" value="Genomic_DNA"/>
</dbReference>
<organism evidence="2 3">
    <name type="scientific">Zancudomyces culisetae</name>
    <name type="common">Gut fungus</name>
    <name type="synonym">Smittium culisetae</name>
    <dbReference type="NCBI Taxonomy" id="1213189"/>
    <lineage>
        <taxon>Eukaryota</taxon>
        <taxon>Fungi</taxon>
        <taxon>Fungi incertae sedis</taxon>
        <taxon>Zoopagomycota</taxon>
        <taxon>Kickxellomycotina</taxon>
        <taxon>Harpellomycetes</taxon>
        <taxon>Harpellales</taxon>
        <taxon>Legeriomycetaceae</taxon>
        <taxon>Zancudomyces</taxon>
    </lineage>
</organism>
<evidence type="ECO:0000313" key="3">
    <source>
        <dbReference type="Proteomes" id="UP000188320"/>
    </source>
</evidence>
<reference evidence="3" key="1">
    <citation type="submission" date="2017-01" db="EMBL/GenBank/DDBJ databases">
        <authorList>
            <person name="Wang Y."/>
            <person name="White M."/>
            <person name="Kvist S."/>
            <person name="Moncalvo J.-M."/>
        </authorList>
    </citation>
    <scope>NUCLEOTIDE SEQUENCE [LARGE SCALE GENOMIC DNA]</scope>
    <source>
        <strain evidence="3">COL-18-3</strain>
    </source>
</reference>
<name>A0A1R1PIC8_ZANCU</name>
<accession>A0A1R1PIC8</accession>
<dbReference type="AlphaFoldDB" id="A0A1R1PIC8"/>
<comment type="caution">
    <text evidence="2">The sequence shown here is derived from an EMBL/GenBank/DDBJ whole genome shotgun (WGS) entry which is preliminary data.</text>
</comment>
<feature type="region of interest" description="Disordered" evidence="1">
    <location>
        <begin position="1"/>
        <end position="21"/>
    </location>
</feature>
<evidence type="ECO:0000313" key="2">
    <source>
        <dbReference type="EMBL" id="OMH80706.1"/>
    </source>
</evidence>
<feature type="non-terminal residue" evidence="2">
    <location>
        <position position="21"/>
    </location>
</feature>
<keyword evidence="3" id="KW-1185">Reference proteome</keyword>
<sequence length="21" mass="2106">MFCGVARIDPTGSAPTTTHSG</sequence>
<dbReference type="Proteomes" id="UP000188320">
    <property type="component" value="Unassembled WGS sequence"/>
</dbReference>
<evidence type="ECO:0000256" key="1">
    <source>
        <dbReference type="SAM" id="MobiDB-lite"/>
    </source>
</evidence>